<proteinExistence type="predicted"/>
<dbReference type="EMBL" id="JPRK01000017">
    <property type="protein sequence ID" value="KIO51238.1"/>
    <property type="molecule type" value="Genomic_DNA"/>
</dbReference>
<evidence type="ECO:0000313" key="4">
    <source>
        <dbReference type="Proteomes" id="UP000032061"/>
    </source>
</evidence>
<evidence type="ECO:0000313" key="3">
    <source>
        <dbReference type="EMBL" id="OXA85151.1"/>
    </source>
</evidence>
<dbReference type="EMBL" id="MUGX01000026">
    <property type="protein sequence ID" value="OXA85151.1"/>
    <property type="molecule type" value="Genomic_DNA"/>
</dbReference>
<dbReference type="STRING" id="37752.IW18_18630"/>
<keyword evidence="1" id="KW-0732">Signal</keyword>
<protein>
    <submittedName>
        <fullName evidence="2">Uncharacterized protein</fullName>
    </submittedName>
</protein>
<dbReference type="Proteomes" id="UP000032061">
    <property type="component" value="Unassembled WGS sequence"/>
</dbReference>
<feature type="chain" id="PRO_5002221408" evidence="1">
    <location>
        <begin position="19"/>
        <end position="182"/>
    </location>
</feature>
<organism evidence="2 4">
    <name type="scientific">Flavobacterium hibernum</name>
    <dbReference type="NCBI Taxonomy" id="37752"/>
    <lineage>
        <taxon>Bacteria</taxon>
        <taxon>Pseudomonadati</taxon>
        <taxon>Bacteroidota</taxon>
        <taxon>Flavobacteriia</taxon>
        <taxon>Flavobacteriales</taxon>
        <taxon>Flavobacteriaceae</taxon>
        <taxon>Flavobacterium</taxon>
    </lineage>
</organism>
<evidence type="ECO:0000313" key="2">
    <source>
        <dbReference type="EMBL" id="KIO51238.1"/>
    </source>
</evidence>
<keyword evidence="5" id="KW-1185">Reference proteome</keyword>
<feature type="signal peptide" evidence="1">
    <location>
        <begin position="1"/>
        <end position="18"/>
    </location>
</feature>
<reference evidence="2 4" key="1">
    <citation type="submission" date="2015-01" db="EMBL/GenBank/DDBJ databases">
        <title>Genome of Flavobacterium hibernum DSM 12611.</title>
        <authorList>
            <person name="Stropko S.J."/>
            <person name="Pipes S.E."/>
            <person name="Newman J.D."/>
        </authorList>
    </citation>
    <scope>NUCLEOTIDE SEQUENCE [LARGE SCALE GENOMIC DNA]</scope>
    <source>
        <strain evidence="2 4">DSM 12611</strain>
    </source>
</reference>
<evidence type="ECO:0000313" key="5">
    <source>
        <dbReference type="Proteomes" id="UP000198302"/>
    </source>
</evidence>
<sequence>MKTKLILVLFLIINYSFAQNKTFKDNQFNWTMNVPEGCTIIKPKAWLKEKNKENTAKGYEIENEDNSKIIVVMSFDSLNYFVAYRDFDLKKSSAFLNLKKNMKEIHSKGQKITGNNSNEKVKIANLEFNKVKFDYNFPDKSYICTEVYGAFINQKVFTVYVQYSDKQKGAQLIENLEKSTFQ</sequence>
<dbReference type="AlphaFoldDB" id="A0A0D0ESE3"/>
<dbReference type="Proteomes" id="UP000198302">
    <property type="component" value="Unassembled WGS sequence"/>
</dbReference>
<accession>A0A0D0ESE3</accession>
<gene>
    <name evidence="3" type="ORF">B0A73_17500</name>
    <name evidence="2" type="ORF">IW18_18630</name>
</gene>
<evidence type="ECO:0000256" key="1">
    <source>
        <dbReference type="SAM" id="SignalP"/>
    </source>
</evidence>
<reference evidence="3 5" key="2">
    <citation type="submission" date="2016-11" db="EMBL/GenBank/DDBJ databases">
        <title>Whole genomes of Flavobacteriaceae.</title>
        <authorList>
            <person name="Stine C."/>
            <person name="Li C."/>
            <person name="Tadesse D."/>
        </authorList>
    </citation>
    <scope>NUCLEOTIDE SEQUENCE [LARGE SCALE GENOMIC DNA]</scope>
    <source>
        <strain evidence="3 5">ATCC 51468</strain>
    </source>
</reference>
<comment type="caution">
    <text evidence="2">The sequence shown here is derived from an EMBL/GenBank/DDBJ whole genome shotgun (WGS) entry which is preliminary data.</text>
</comment>
<dbReference type="RefSeq" id="WP_041519646.1">
    <property type="nucleotide sequence ID" value="NZ_JPRK01000017.1"/>
</dbReference>
<name>A0A0D0ESE3_9FLAO</name>